<comment type="caution">
    <text evidence="1">The sequence shown here is derived from an EMBL/GenBank/DDBJ whole genome shotgun (WGS) entry which is preliminary data.</text>
</comment>
<organism evidence="1 2">
    <name type="scientific">Yersinia mollaretii (strain ATCC 43969 / DSM 18520 / CIP 103324 / CNY 7263 / WAIP 204)</name>
    <dbReference type="NCBI Taxonomy" id="349967"/>
    <lineage>
        <taxon>Bacteria</taxon>
        <taxon>Pseudomonadati</taxon>
        <taxon>Pseudomonadota</taxon>
        <taxon>Gammaproteobacteria</taxon>
        <taxon>Enterobacterales</taxon>
        <taxon>Yersiniaceae</taxon>
        <taxon>Yersinia</taxon>
    </lineage>
</organism>
<dbReference type="Proteomes" id="UP000003027">
    <property type="component" value="Unassembled WGS sequence"/>
</dbReference>
<name>A0ABP2EH15_YERMW</name>
<reference evidence="1" key="1">
    <citation type="submission" date="2008-12" db="EMBL/GenBank/DDBJ databases">
        <title>Annotation of the Yersinia mollaretii ATCC 43969 genome.</title>
        <authorList>
            <person name="Read T.D."/>
            <person name="Akmal A."/>
            <person name="Bishop-Lilly K."/>
            <person name="Chen P.E."/>
            <person name="Cook C."/>
            <person name="Kiley M.P."/>
            <person name="Lentz S."/>
            <person name="Mateczun A."/>
            <person name="Nagarajan N."/>
            <person name="Nolan N."/>
            <person name="Osborne B.I."/>
            <person name="Pop M."/>
            <person name="Sozhamannan S."/>
            <person name="Stewart A.C."/>
            <person name="Sulakvelidze A."/>
            <person name="Thomason B."/>
            <person name="Willner K."/>
            <person name="Zwick M.E."/>
        </authorList>
    </citation>
    <scope>NUCLEOTIDE SEQUENCE [LARGE SCALE GENOMIC DNA]</scope>
    <source>
        <strain evidence="1">ATCC 43969</strain>
    </source>
</reference>
<keyword evidence="2" id="KW-1185">Reference proteome</keyword>
<protein>
    <submittedName>
        <fullName evidence="1">Uncharacterized protein</fullName>
    </submittedName>
</protein>
<gene>
    <name evidence="1" type="ORF">ymoll0001_34340</name>
</gene>
<proteinExistence type="predicted"/>
<evidence type="ECO:0000313" key="2">
    <source>
        <dbReference type="Proteomes" id="UP000003027"/>
    </source>
</evidence>
<evidence type="ECO:0000313" key="1">
    <source>
        <dbReference type="EMBL" id="EEQ11677.1"/>
    </source>
</evidence>
<sequence>MIKEIDILFKWLRWHLDNRWQEVLCILYRYRTAANLSGIINKRGYLKY</sequence>
<dbReference type="EMBL" id="AALD02000006">
    <property type="protein sequence ID" value="EEQ11677.1"/>
    <property type="molecule type" value="Genomic_DNA"/>
</dbReference>
<accession>A0ABP2EH15</accession>